<evidence type="ECO:0000256" key="5">
    <source>
        <dbReference type="ARBA" id="ARBA00023040"/>
    </source>
</evidence>
<dbReference type="WBParaSite" id="MhA1_Contig1238.frz3.gene18">
    <property type="protein sequence ID" value="MhA1_Contig1238.frz3.gene18"/>
    <property type="gene ID" value="MhA1_Contig1238.frz3.gene18"/>
</dbReference>
<evidence type="ECO:0000256" key="10">
    <source>
        <dbReference type="SAM" id="Phobius"/>
    </source>
</evidence>
<dbReference type="Gene3D" id="1.20.1070.10">
    <property type="entry name" value="Rhodopsin 7-helix transmembrane proteins"/>
    <property type="match status" value="1"/>
</dbReference>
<evidence type="ECO:0000313" key="13">
    <source>
        <dbReference type="WBParaSite" id="MhA1_Contig1238.frz3.gene18"/>
    </source>
</evidence>
<evidence type="ECO:0000256" key="8">
    <source>
        <dbReference type="ARBA" id="ARBA00023224"/>
    </source>
</evidence>
<proteinExistence type="inferred from homology"/>
<evidence type="ECO:0000313" key="12">
    <source>
        <dbReference type="Proteomes" id="UP000095281"/>
    </source>
</evidence>
<feature type="transmembrane region" description="Helical" evidence="10">
    <location>
        <begin position="147"/>
        <end position="168"/>
    </location>
</feature>
<evidence type="ECO:0000256" key="9">
    <source>
        <dbReference type="RuleBase" id="RU000688"/>
    </source>
</evidence>
<evidence type="ECO:0000259" key="11">
    <source>
        <dbReference type="PROSITE" id="PS50262"/>
    </source>
</evidence>
<evidence type="ECO:0000256" key="3">
    <source>
        <dbReference type="ARBA" id="ARBA00022692"/>
    </source>
</evidence>
<dbReference type="OMA" id="CWIFSAS"/>
<keyword evidence="6 10" id="KW-0472">Membrane</keyword>
<comment type="subcellular location">
    <subcellularLocation>
        <location evidence="1">Cell membrane</location>
        <topology evidence="1">Multi-pass membrane protein</topology>
    </subcellularLocation>
</comment>
<keyword evidence="4 10" id="KW-1133">Transmembrane helix</keyword>
<dbReference type="SUPFAM" id="SSF81321">
    <property type="entry name" value="Family A G protein-coupled receptor-like"/>
    <property type="match status" value="1"/>
</dbReference>
<keyword evidence="8 9" id="KW-0807">Transducer</keyword>
<keyword evidence="5 9" id="KW-0297">G-protein coupled receptor</keyword>
<evidence type="ECO:0000256" key="2">
    <source>
        <dbReference type="ARBA" id="ARBA00022475"/>
    </source>
</evidence>
<accession>A0A1I8B1B8</accession>
<keyword evidence="12" id="KW-1185">Reference proteome</keyword>
<keyword evidence="2" id="KW-1003">Cell membrane</keyword>
<dbReference type="InterPro" id="IPR000276">
    <property type="entry name" value="GPCR_Rhodpsn"/>
</dbReference>
<dbReference type="Pfam" id="PF00001">
    <property type="entry name" value="7tm_1"/>
    <property type="match status" value="1"/>
</dbReference>
<feature type="transmembrane region" description="Helical" evidence="10">
    <location>
        <begin position="108"/>
        <end position="141"/>
    </location>
</feature>
<dbReference type="PROSITE" id="PS00237">
    <property type="entry name" value="G_PROTEIN_RECEP_F1_1"/>
    <property type="match status" value="1"/>
</dbReference>
<dbReference type="GO" id="GO:0004930">
    <property type="term" value="F:G protein-coupled receptor activity"/>
    <property type="evidence" value="ECO:0007669"/>
    <property type="project" value="UniProtKB-KW"/>
</dbReference>
<keyword evidence="3 9" id="KW-0812">Transmembrane</keyword>
<dbReference type="AlphaFoldDB" id="A0A1I8B1B8"/>
<evidence type="ECO:0000256" key="4">
    <source>
        <dbReference type="ARBA" id="ARBA00022989"/>
    </source>
</evidence>
<feature type="transmembrane region" description="Helical" evidence="10">
    <location>
        <begin position="71"/>
        <end position="96"/>
    </location>
</feature>
<dbReference type="PRINTS" id="PR00237">
    <property type="entry name" value="GPCRRHODOPSN"/>
</dbReference>
<evidence type="ECO:0000256" key="6">
    <source>
        <dbReference type="ARBA" id="ARBA00023136"/>
    </source>
</evidence>
<dbReference type="GO" id="GO:0005886">
    <property type="term" value="C:plasma membrane"/>
    <property type="evidence" value="ECO:0007669"/>
    <property type="project" value="UniProtKB-SubCell"/>
</dbReference>
<reference evidence="13" key="1">
    <citation type="submission" date="2016-11" db="UniProtKB">
        <authorList>
            <consortium name="WormBaseParasite"/>
        </authorList>
    </citation>
    <scope>IDENTIFICATION</scope>
</reference>
<dbReference type="Proteomes" id="UP000095281">
    <property type="component" value="Unplaced"/>
</dbReference>
<evidence type="ECO:0000256" key="1">
    <source>
        <dbReference type="ARBA" id="ARBA00004651"/>
    </source>
</evidence>
<dbReference type="PANTHER" id="PTHR24248">
    <property type="entry name" value="ADRENERGIC RECEPTOR-RELATED G-PROTEIN COUPLED RECEPTOR"/>
    <property type="match status" value="1"/>
</dbReference>
<evidence type="ECO:0000256" key="7">
    <source>
        <dbReference type="ARBA" id="ARBA00023170"/>
    </source>
</evidence>
<keyword evidence="7 9" id="KW-0675">Receptor</keyword>
<sequence length="193" mass="21896">MNIFKTTINDQQQQSKLLLPQQHTILIKTSPMFLQTLNNSFIETKSEKSEFFCSKGIQVSLWPSCLSLSEAFVNVAFISVVMLVIVLGNLMVVLTVKFDSKLRAQRQNWLIVSLAVADFLVGLLVMPLTLLYEIIGVWILGGFLCELWLALDVLFVTASILHICIISLDRYWSVTQPLTYPIKRTPTRICVMI</sequence>
<dbReference type="InterPro" id="IPR017452">
    <property type="entry name" value="GPCR_Rhodpsn_7TM"/>
</dbReference>
<organism evidence="12 13">
    <name type="scientific">Meloidogyne hapla</name>
    <name type="common">Root-knot nematode worm</name>
    <dbReference type="NCBI Taxonomy" id="6305"/>
    <lineage>
        <taxon>Eukaryota</taxon>
        <taxon>Metazoa</taxon>
        <taxon>Ecdysozoa</taxon>
        <taxon>Nematoda</taxon>
        <taxon>Chromadorea</taxon>
        <taxon>Rhabditida</taxon>
        <taxon>Tylenchina</taxon>
        <taxon>Tylenchomorpha</taxon>
        <taxon>Tylenchoidea</taxon>
        <taxon>Meloidogynidae</taxon>
        <taxon>Meloidogyninae</taxon>
        <taxon>Meloidogyne</taxon>
    </lineage>
</organism>
<dbReference type="PROSITE" id="PS50262">
    <property type="entry name" value="G_PROTEIN_RECEP_F1_2"/>
    <property type="match status" value="1"/>
</dbReference>
<comment type="similarity">
    <text evidence="9">Belongs to the G-protein coupled receptor 1 family.</text>
</comment>
<feature type="domain" description="G-protein coupled receptors family 1 profile" evidence="11">
    <location>
        <begin position="88"/>
        <end position="193"/>
    </location>
</feature>
<protein>
    <submittedName>
        <fullName evidence="13">G_PROTEIN_RECEP_F1_2 domain-containing protein</fullName>
    </submittedName>
</protein>
<name>A0A1I8B1B8_MELHA</name>